<evidence type="ECO:0000313" key="7">
    <source>
        <dbReference type="EMBL" id="EPD33032.1"/>
    </source>
</evidence>
<keyword evidence="8" id="KW-1185">Reference proteome</keyword>
<dbReference type="Pfam" id="PF02609">
    <property type="entry name" value="Exonuc_VII_S"/>
    <property type="match status" value="1"/>
</dbReference>
<reference evidence="7 8" key="1">
    <citation type="submission" date="2013-04" db="EMBL/GenBank/DDBJ databases">
        <title>The Genome Sequence of Propionimicrobium lymphophilum ACS-093-V-SCH5.</title>
        <authorList>
            <consortium name="The Broad Institute Genomics Platform"/>
            <person name="Earl A."/>
            <person name="Ward D."/>
            <person name="Feldgarden M."/>
            <person name="Gevers D."/>
            <person name="Saerens B."/>
            <person name="Vaneechoutte M."/>
            <person name="Walker B."/>
            <person name="Young S."/>
            <person name="Zeng Q."/>
            <person name="Gargeya S."/>
            <person name="Fitzgerald M."/>
            <person name="Haas B."/>
            <person name="Abouelleil A."/>
            <person name="Allen A.W."/>
            <person name="Alvarado L."/>
            <person name="Arachchi H.M."/>
            <person name="Berlin A.M."/>
            <person name="Chapman S.B."/>
            <person name="Gainer-Dewar J."/>
            <person name="Goldberg J."/>
            <person name="Griggs A."/>
            <person name="Gujja S."/>
            <person name="Hansen M."/>
            <person name="Howarth C."/>
            <person name="Imamovic A."/>
            <person name="Ireland A."/>
            <person name="Larimer J."/>
            <person name="McCowan C."/>
            <person name="Murphy C."/>
            <person name="Pearson M."/>
            <person name="Poon T.W."/>
            <person name="Priest M."/>
            <person name="Roberts A."/>
            <person name="Saif S."/>
            <person name="Shea T."/>
            <person name="Sisk P."/>
            <person name="Sykes S."/>
            <person name="Wortman J."/>
            <person name="Nusbaum C."/>
            <person name="Birren B."/>
        </authorList>
    </citation>
    <scope>NUCLEOTIDE SEQUENCE [LARGE SCALE GENOMIC DNA]</scope>
    <source>
        <strain evidence="7 8">ACS-093-V-SCH5</strain>
    </source>
</reference>
<dbReference type="OrthoDB" id="5244334at2"/>
<dbReference type="GO" id="GO:0009318">
    <property type="term" value="C:exodeoxyribonuclease VII complex"/>
    <property type="evidence" value="ECO:0007669"/>
    <property type="project" value="UniProtKB-UniRule"/>
</dbReference>
<dbReference type="InterPro" id="IPR003761">
    <property type="entry name" value="Exonuc_VII_S"/>
</dbReference>
<evidence type="ECO:0000256" key="5">
    <source>
        <dbReference type="ARBA" id="ARBA00022839"/>
    </source>
</evidence>
<dbReference type="HAMAP" id="MF_00337">
    <property type="entry name" value="Exonuc_7_S"/>
    <property type="match status" value="1"/>
</dbReference>
<comment type="subunit">
    <text evidence="6">Heterooligomer composed of large and small subunits.</text>
</comment>
<dbReference type="Proteomes" id="UP000014417">
    <property type="component" value="Unassembled WGS sequence"/>
</dbReference>
<dbReference type="PIRSF" id="PIRSF006488">
    <property type="entry name" value="Exonuc_VII_S"/>
    <property type="match status" value="1"/>
</dbReference>
<organism evidence="7 8">
    <name type="scientific">Propionimicrobium lymphophilum ACS-093-V-SCH5</name>
    <dbReference type="NCBI Taxonomy" id="883161"/>
    <lineage>
        <taxon>Bacteria</taxon>
        <taxon>Bacillati</taxon>
        <taxon>Actinomycetota</taxon>
        <taxon>Actinomycetes</taxon>
        <taxon>Propionibacteriales</taxon>
        <taxon>Propionibacteriaceae</taxon>
        <taxon>Propionimicrobium</taxon>
    </lineage>
</organism>
<evidence type="ECO:0000256" key="1">
    <source>
        <dbReference type="ARBA" id="ARBA00009998"/>
    </source>
</evidence>
<evidence type="ECO:0000256" key="4">
    <source>
        <dbReference type="ARBA" id="ARBA00022801"/>
    </source>
</evidence>
<protein>
    <recommendedName>
        <fullName evidence="6">Exodeoxyribonuclease 7 small subunit</fullName>
        <ecNumber evidence="6">3.1.11.6</ecNumber>
    </recommendedName>
    <alternativeName>
        <fullName evidence="6">Exodeoxyribonuclease VII small subunit</fullName>
        <shortName evidence="6">Exonuclease VII small subunit</shortName>
    </alternativeName>
</protein>
<evidence type="ECO:0000313" key="8">
    <source>
        <dbReference type="Proteomes" id="UP000014417"/>
    </source>
</evidence>
<dbReference type="AlphaFoldDB" id="S2WK25"/>
<comment type="catalytic activity">
    <reaction evidence="6">
        <text>Exonucleolytic cleavage in either 5'- to 3'- or 3'- to 5'-direction to yield nucleoside 5'-phosphates.</text>
        <dbReference type="EC" id="3.1.11.6"/>
    </reaction>
</comment>
<dbReference type="NCBIfam" id="TIGR01280">
    <property type="entry name" value="xseB"/>
    <property type="match status" value="1"/>
</dbReference>
<comment type="function">
    <text evidence="6">Bidirectionally degrades single-stranded DNA into large acid-insoluble oligonucleotides, which are then degraded further into small acid-soluble oligonucleotides.</text>
</comment>
<evidence type="ECO:0000256" key="2">
    <source>
        <dbReference type="ARBA" id="ARBA00022490"/>
    </source>
</evidence>
<evidence type="ECO:0000256" key="3">
    <source>
        <dbReference type="ARBA" id="ARBA00022722"/>
    </source>
</evidence>
<dbReference type="NCBIfam" id="NF002139">
    <property type="entry name" value="PRK00977.1-3"/>
    <property type="match status" value="1"/>
</dbReference>
<comment type="subcellular location">
    <subcellularLocation>
        <location evidence="6">Cytoplasm</location>
    </subcellularLocation>
</comment>
<dbReference type="GO" id="GO:0006308">
    <property type="term" value="P:DNA catabolic process"/>
    <property type="evidence" value="ECO:0007669"/>
    <property type="project" value="UniProtKB-UniRule"/>
</dbReference>
<dbReference type="SUPFAM" id="SSF116842">
    <property type="entry name" value="XseB-like"/>
    <property type="match status" value="1"/>
</dbReference>
<name>S2WK25_9ACTN</name>
<dbReference type="PANTHER" id="PTHR34137:SF1">
    <property type="entry name" value="EXODEOXYRIBONUCLEASE 7 SMALL SUBUNIT"/>
    <property type="match status" value="1"/>
</dbReference>
<sequence>MSEEDGKQKPTYEQARTRLEEIVTRLESGGAPLAESMKLWEAGEKLAAYCQQFLDSAKEKIEASKQTES</sequence>
<dbReference type="PANTHER" id="PTHR34137">
    <property type="entry name" value="EXODEOXYRIBONUCLEASE 7 SMALL SUBUNIT"/>
    <property type="match status" value="1"/>
</dbReference>
<comment type="caution">
    <text evidence="7">The sequence shown here is derived from an EMBL/GenBank/DDBJ whole genome shotgun (WGS) entry which is preliminary data.</text>
</comment>
<keyword evidence="2 6" id="KW-0963">Cytoplasm</keyword>
<gene>
    <name evidence="6" type="primary">xseB</name>
    <name evidence="7" type="ORF">HMPREF9306_00561</name>
</gene>
<proteinExistence type="inferred from homology"/>
<dbReference type="GO" id="GO:0005829">
    <property type="term" value="C:cytosol"/>
    <property type="evidence" value="ECO:0007669"/>
    <property type="project" value="TreeGrafter"/>
</dbReference>
<dbReference type="RefSeq" id="WP_016455407.1">
    <property type="nucleotide sequence ID" value="NZ_KE150269.1"/>
</dbReference>
<dbReference type="HOGENOM" id="CLU_145918_0_2_11"/>
<dbReference type="EMBL" id="AGZR01000005">
    <property type="protein sequence ID" value="EPD33032.1"/>
    <property type="molecule type" value="Genomic_DNA"/>
</dbReference>
<dbReference type="InterPro" id="IPR037004">
    <property type="entry name" value="Exonuc_VII_ssu_sf"/>
</dbReference>
<comment type="similarity">
    <text evidence="1 6">Belongs to the XseB family.</text>
</comment>
<keyword evidence="4 6" id="KW-0378">Hydrolase</keyword>
<dbReference type="STRING" id="883161.HMPREF9306_00561"/>
<keyword evidence="3 6" id="KW-0540">Nuclease</keyword>
<keyword evidence="5 6" id="KW-0269">Exonuclease</keyword>
<evidence type="ECO:0000256" key="6">
    <source>
        <dbReference type="HAMAP-Rule" id="MF_00337"/>
    </source>
</evidence>
<dbReference type="EC" id="3.1.11.6" evidence="6"/>
<accession>S2WK25</accession>
<dbReference type="Gene3D" id="1.10.287.1040">
    <property type="entry name" value="Exonuclease VII, small subunit"/>
    <property type="match status" value="1"/>
</dbReference>
<dbReference type="PATRIC" id="fig|883161.3.peg.568"/>
<dbReference type="GO" id="GO:0008855">
    <property type="term" value="F:exodeoxyribonuclease VII activity"/>
    <property type="evidence" value="ECO:0007669"/>
    <property type="project" value="UniProtKB-UniRule"/>
</dbReference>